<gene>
    <name evidence="2" type="ORF">Fcan01_26945</name>
</gene>
<comment type="caution">
    <text evidence="2">The sequence shown here is derived from an EMBL/GenBank/DDBJ whole genome shotgun (WGS) entry which is preliminary data.</text>
</comment>
<sequence length="157" mass="16518">MSRVMQAEPRGLQWVAMSRGSFPKFAVEAGIDSGKKLYVARASHAGGVVPGKLHVGHSSAYIAYDGKEISMPNYEASIDVSRTGDSHISVPAGPLVRVSRTGKISVSLVNRAVTQLDSNGDESSSSRKTDDYAGRGALGDLTNVAEMTDTSANGSFQ</sequence>
<dbReference type="PANTHER" id="PTHR31649">
    <property type="entry name" value="AGAP009604-PA"/>
    <property type="match status" value="1"/>
</dbReference>
<name>A0A226CZH2_FOLCA</name>
<dbReference type="Pfam" id="PF11901">
    <property type="entry name" value="DM9"/>
    <property type="match status" value="1"/>
</dbReference>
<feature type="region of interest" description="Disordered" evidence="1">
    <location>
        <begin position="117"/>
        <end position="137"/>
    </location>
</feature>
<reference evidence="2 3" key="1">
    <citation type="submission" date="2015-12" db="EMBL/GenBank/DDBJ databases">
        <title>The genome of Folsomia candida.</title>
        <authorList>
            <person name="Faddeeva A."/>
            <person name="Derks M.F."/>
            <person name="Anvar Y."/>
            <person name="Smit S."/>
            <person name="Van Straalen N."/>
            <person name="Roelofs D."/>
        </authorList>
    </citation>
    <scope>NUCLEOTIDE SEQUENCE [LARGE SCALE GENOMIC DNA]</scope>
    <source>
        <strain evidence="2 3">VU population</strain>
        <tissue evidence="2">Whole body</tissue>
    </source>
</reference>
<dbReference type="InterPro" id="IPR006616">
    <property type="entry name" value="DM9_repeat"/>
</dbReference>
<evidence type="ECO:0000313" key="3">
    <source>
        <dbReference type="Proteomes" id="UP000198287"/>
    </source>
</evidence>
<protein>
    <submittedName>
        <fullName evidence="2">Natterin-3</fullName>
    </submittedName>
</protein>
<dbReference type="PANTHER" id="PTHR31649:SF1">
    <property type="entry name" value="FARNESOIC ACID O-METHYL TRANSFERASE DOMAIN-CONTAINING PROTEIN"/>
    <property type="match status" value="1"/>
</dbReference>
<feature type="compositionally biased region" description="Basic and acidic residues" evidence="1">
    <location>
        <begin position="124"/>
        <end position="133"/>
    </location>
</feature>
<proteinExistence type="predicted"/>
<keyword evidence="3" id="KW-1185">Reference proteome</keyword>
<dbReference type="EMBL" id="LNIX01000047">
    <property type="protein sequence ID" value="OXA38210.1"/>
    <property type="molecule type" value="Genomic_DNA"/>
</dbReference>
<dbReference type="AlphaFoldDB" id="A0A226CZH2"/>
<accession>A0A226CZH2</accession>
<evidence type="ECO:0000256" key="1">
    <source>
        <dbReference type="SAM" id="MobiDB-lite"/>
    </source>
</evidence>
<dbReference type="Proteomes" id="UP000198287">
    <property type="component" value="Unassembled WGS sequence"/>
</dbReference>
<organism evidence="2 3">
    <name type="scientific">Folsomia candida</name>
    <name type="common">Springtail</name>
    <dbReference type="NCBI Taxonomy" id="158441"/>
    <lineage>
        <taxon>Eukaryota</taxon>
        <taxon>Metazoa</taxon>
        <taxon>Ecdysozoa</taxon>
        <taxon>Arthropoda</taxon>
        <taxon>Hexapoda</taxon>
        <taxon>Collembola</taxon>
        <taxon>Entomobryomorpha</taxon>
        <taxon>Isotomoidea</taxon>
        <taxon>Isotomidae</taxon>
        <taxon>Proisotominae</taxon>
        <taxon>Folsomia</taxon>
    </lineage>
</organism>
<evidence type="ECO:0000313" key="2">
    <source>
        <dbReference type="EMBL" id="OXA38210.1"/>
    </source>
</evidence>
<dbReference type="SMART" id="SM00696">
    <property type="entry name" value="DM9"/>
    <property type="match status" value="1"/>
</dbReference>